<keyword evidence="2 5" id="KW-0812">Transmembrane</keyword>
<feature type="transmembrane region" description="Helical" evidence="5">
    <location>
        <begin position="6"/>
        <end position="32"/>
    </location>
</feature>
<feature type="transmembrane region" description="Helical" evidence="5">
    <location>
        <begin position="191"/>
        <end position="207"/>
    </location>
</feature>
<proteinExistence type="predicted"/>
<dbReference type="Pfam" id="PF04932">
    <property type="entry name" value="Wzy_C"/>
    <property type="match status" value="1"/>
</dbReference>
<dbReference type="Proteomes" id="UP000006772">
    <property type="component" value="Unassembled WGS sequence"/>
</dbReference>
<evidence type="ECO:0000256" key="3">
    <source>
        <dbReference type="ARBA" id="ARBA00022989"/>
    </source>
</evidence>
<reference evidence="7 8" key="1">
    <citation type="journal article" date="2013" name="Front. Microbiol.">
        <title>The genome of the endophytic bacterium H. frisingense GSF30(T) identifies diverse strategies in the Herbaspirillum genus to interact with plants.</title>
        <authorList>
            <person name="Straub D."/>
            <person name="Rothballer M."/>
            <person name="Hartmann A."/>
            <person name="Ludewig U."/>
        </authorList>
    </citation>
    <scope>NUCLEOTIDE SEQUENCE [LARGE SCALE GENOMIC DNA]</scope>
    <source>
        <strain evidence="7 8">GSF30</strain>
    </source>
</reference>
<feature type="transmembrane region" description="Helical" evidence="5">
    <location>
        <begin position="105"/>
        <end position="127"/>
    </location>
</feature>
<comment type="caution">
    <text evidence="7">The sequence shown here is derived from an EMBL/GenBank/DDBJ whole genome shotgun (WGS) entry which is preliminary data.</text>
</comment>
<keyword evidence="3 5" id="KW-1133">Transmembrane helix</keyword>
<dbReference type="EMBL" id="AEEC02000026">
    <property type="protein sequence ID" value="EOA03502.1"/>
    <property type="molecule type" value="Genomic_DNA"/>
</dbReference>
<sequence length="408" mass="43307">MPTYTSLAVFLLSAISLVIASGFSLGAGMLVLGATVLLRPASPRLRLAAPDYLFIAALGFYFLLHVALNLIHHAPGREYDAPLRFLLAIPALLLLCTFPPRPGALWSGAAVGAIGAGLLSLWQWLAWGMDRPGGSTNPIQYGNISALLAVLSAHGLARALALGHGLRWKLLHATGVLMALVATLLSGSRGSWLALPFCAILAAYLLIRAGQARRLLKPAVLALAALAVLALLPHSPLTARYRQAVSEAGGYLQHADAQSSVGARLEMLRVGLYLAPRHLLLGFGKEGMMQAKQHMVEEGLASTSVAEHTHLHNEYLDALVKHGIPGLLAVLMLYLLPLRLFAGRAVPGRSIEARMAAGAGMMLMLSYLAFGLTQAFLTHNNGVMMFAFLGVILWSLARQQPAGPANTA</sequence>
<feature type="domain" description="O-antigen ligase-related" evidence="6">
    <location>
        <begin position="176"/>
        <end position="330"/>
    </location>
</feature>
<evidence type="ECO:0000256" key="2">
    <source>
        <dbReference type="ARBA" id="ARBA00022692"/>
    </source>
</evidence>
<feature type="transmembrane region" description="Helical" evidence="5">
    <location>
        <begin position="323"/>
        <end position="341"/>
    </location>
</feature>
<dbReference type="GO" id="GO:0016874">
    <property type="term" value="F:ligase activity"/>
    <property type="evidence" value="ECO:0007669"/>
    <property type="project" value="UniProtKB-KW"/>
</dbReference>
<organism evidence="7 8">
    <name type="scientific">Herbaspirillum frisingense GSF30</name>
    <dbReference type="NCBI Taxonomy" id="864073"/>
    <lineage>
        <taxon>Bacteria</taxon>
        <taxon>Pseudomonadati</taxon>
        <taxon>Pseudomonadota</taxon>
        <taxon>Betaproteobacteria</taxon>
        <taxon>Burkholderiales</taxon>
        <taxon>Oxalobacteraceae</taxon>
        <taxon>Herbaspirillum</taxon>
    </lineage>
</organism>
<evidence type="ECO:0000256" key="5">
    <source>
        <dbReference type="SAM" id="Phobius"/>
    </source>
</evidence>
<comment type="subcellular location">
    <subcellularLocation>
        <location evidence="1">Membrane</location>
        <topology evidence="1">Multi-pass membrane protein</topology>
    </subcellularLocation>
</comment>
<evidence type="ECO:0000313" key="7">
    <source>
        <dbReference type="EMBL" id="EOA03502.1"/>
    </source>
</evidence>
<dbReference type="InterPro" id="IPR007016">
    <property type="entry name" value="O-antigen_ligase-rel_domated"/>
</dbReference>
<dbReference type="AlphaFoldDB" id="A0AAI9N2P6"/>
<keyword evidence="7" id="KW-0436">Ligase</keyword>
<feature type="transmembrane region" description="Helical" evidence="5">
    <location>
        <begin position="139"/>
        <end position="161"/>
    </location>
</feature>
<dbReference type="RefSeq" id="WP_006464665.1">
    <property type="nucleotide sequence ID" value="NZ_AEEC02000026.1"/>
</dbReference>
<feature type="transmembrane region" description="Helical" evidence="5">
    <location>
        <begin position="52"/>
        <end position="75"/>
    </location>
</feature>
<feature type="transmembrane region" description="Helical" evidence="5">
    <location>
        <begin position="353"/>
        <end position="370"/>
    </location>
</feature>
<dbReference type="GO" id="GO:0016020">
    <property type="term" value="C:membrane"/>
    <property type="evidence" value="ECO:0007669"/>
    <property type="project" value="UniProtKB-SubCell"/>
</dbReference>
<name>A0AAI9N2P6_9BURK</name>
<feature type="transmembrane region" description="Helical" evidence="5">
    <location>
        <begin position="219"/>
        <end position="237"/>
    </location>
</feature>
<gene>
    <name evidence="7" type="ORF">HFRIS_017072</name>
</gene>
<keyword evidence="4 5" id="KW-0472">Membrane</keyword>
<evidence type="ECO:0000259" key="6">
    <source>
        <dbReference type="Pfam" id="PF04932"/>
    </source>
</evidence>
<dbReference type="InterPro" id="IPR051533">
    <property type="entry name" value="WaaL-like"/>
</dbReference>
<protein>
    <submittedName>
        <fullName evidence="7">Lipid A core--O-antigen ligase</fullName>
    </submittedName>
</protein>
<evidence type="ECO:0000256" key="4">
    <source>
        <dbReference type="ARBA" id="ARBA00023136"/>
    </source>
</evidence>
<feature type="transmembrane region" description="Helical" evidence="5">
    <location>
        <begin position="81"/>
        <end position="98"/>
    </location>
</feature>
<dbReference type="PANTHER" id="PTHR37422">
    <property type="entry name" value="TEICHURONIC ACID BIOSYNTHESIS PROTEIN TUAE"/>
    <property type="match status" value="1"/>
</dbReference>
<evidence type="ECO:0000256" key="1">
    <source>
        <dbReference type="ARBA" id="ARBA00004141"/>
    </source>
</evidence>
<dbReference type="PANTHER" id="PTHR37422:SF13">
    <property type="entry name" value="LIPOPOLYSACCHARIDE BIOSYNTHESIS PROTEIN PA4999-RELATED"/>
    <property type="match status" value="1"/>
</dbReference>
<evidence type="ECO:0000313" key="8">
    <source>
        <dbReference type="Proteomes" id="UP000006772"/>
    </source>
</evidence>
<accession>A0AAI9N2P6</accession>
<feature type="transmembrane region" description="Helical" evidence="5">
    <location>
        <begin position="168"/>
        <end position="185"/>
    </location>
</feature>